<dbReference type="Gene3D" id="3.30.540.30">
    <property type="match status" value="1"/>
</dbReference>
<dbReference type="GO" id="GO:0016787">
    <property type="term" value="F:hydrolase activity"/>
    <property type="evidence" value="ECO:0007669"/>
    <property type="project" value="UniProtKB-KW"/>
</dbReference>
<gene>
    <name evidence="4" type="ORF">ESZ26_15815</name>
    <name evidence="5" type="ORF">ESZ27_13870</name>
</gene>
<evidence type="ECO:0000313" key="4">
    <source>
        <dbReference type="EMBL" id="TWX55830.1"/>
    </source>
</evidence>
<dbReference type="EMBL" id="VOLQ01000029">
    <property type="protein sequence ID" value="TWX64700.1"/>
    <property type="molecule type" value="Genomic_DNA"/>
</dbReference>
<dbReference type="PROSITE" id="PS51257">
    <property type="entry name" value="PROKAR_LIPOPROTEIN"/>
    <property type="match status" value="1"/>
</dbReference>
<dbReference type="Pfam" id="PF03571">
    <property type="entry name" value="Peptidase_M49"/>
    <property type="match status" value="2"/>
</dbReference>
<keyword evidence="3" id="KW-0732">Signal</keyword>
<dbReference type="OrthoDB" id="9812747at2"/>
<dbReference type="RefSeq" id="WP_146800429.1">
    <property type="nucleotide sequence ID" value="NZ_VOLP01000025.1"/>
</dbReference>
<dbReference type="Proteomes" id="UP000321917">
    <property type="component" value="Unassembled WGS sequence"/>
</dbReference>
<feature type="chain" id="PRO_5023032460" evidence="3">
    <location>
        <begin position="25"/>
        <end position="695"/>
    </location>
</feature>
<keyword evidence="2" id="KW-0378">Hydrolase</keyword>
<comment type="caution">
    <text evidence="5">The sequence shown here is derived from an EMBL/GenBank/DDBJ whole genome shotgun (WGS) entry which is preliminary data.</text>
</comment>
<keyword evidence="1" id="KW-0479">Metal-binding</keyword>
<evidence type="ECO:0000256" key="3">
    <source>
        <dbReference type="SAM" id="SignalP"/>
    </source>
</evidence>
<dbReference type="Proteomes" id="UP000321525">
    <property type="component" value="Unassembled WGS sequence"/>
</dbReference>
<evidence type="ECO:0000313" key="6">
    <source>
        <dbReference type="Proteomes" id="UP000321525"/>
    </source>
</evidence>
<evidence type="ECO:0000256" key="1">
    <source>
        <dbReference type="ARBA" id="ARBA00022723"/>
    </source>
</evidence>
<dbReference type="InterPro" id="IPR039461">
    <property type="entry name" value="Peptidase_M49"/>
</dbReference>
<dbReference type="EMBL" id="VOLR01000026">
    <property type="protein sequence ID" value="TWX55830.1"/>
    <property type="molecule type" value="Genomic_DNA"/>
</dbReference>
<evidence type="ECO:0000313" key="7">
    <source>
        <dbReference type="Proteomes" id="UP000321917"/>
    </source>
</evidence>
<keyword evidence="6" id="KW-1185">Reference proteome</keyword>
<accession>A0A5C6Q7W8</accession>
<dbReference type="AlphaFoldDB" id="A0A5C6Q7W8"/>
<proteinExistence type="predicted"/>
<protein>
    <submittedName>
        <fullName evidence="5">Dihydrofolate reductase</fullName>
    </submittedName>
</protein>
<evidence type="ECO:0000256" key="2">
    <source>
        <dbReference type="ARBA" id="ARBA00022801"/>
    </source>
</evidence>
<evidence type="ECO:0000313" key="5">
    <source>
        <dbReference type="EMBL" id="TWX64700.1"/>
    </source>
</evidence>
<feature type="signal peptide" evidence="3">
    <location>
        <begin position="1"/>
        <end position="24"/>
    </location>
</feature>
<organism evidence="5 7">
    <name type="scientific">Colwellia hornerae</name>
    <dbReference type="NCBI Taxonomy" id="89402"/>
    <lineage>
        <taxon>Bacteria</taxon>
        <taxon>Pseudomonadati</taxon>
        <taxon>Pseudomonadota</taxon>
        <taxon>Gammaproteobacteria</taxon>
        <taxon>Alteromonadales</taxon>
        <taxon>Colwelliaceae</taxon>
        <taxon>Colwellia</taxon>
    </lineage>
</organism>
<name>A0A5C6Q7W8_9GAMM</name>
<sequence>MKLSKISAALAAVLALSGCSEQEASDSKAEPKQTHQATATSSNEFKWQVDRFADIRVIRYQVPGFEELPLETKELLFYLYKAALSGRDITWDHNYKYNLTIRHTLEAVIADYAGDKSSEEFQKFNEYTKRVWFSNGIHHHYMSGKFSPEFSPETFASYVMSVAEKGKLPLNKDQSAEQLVALLTPILFDPTVAPKMVNQSADIDNVVASSVNYYEGVTEQEVEAFYKSKVDVDPKRPVSWGLNSKLVKIDGKLVEQVWKVGGMYDKAISEIVFWLDKAATVAENEQQRKALTLLSKYYKSGDLKDFDDYSIAWVKDVNSDVDVVNGFIEVYDDPLAYRGSFESVVSVKDHEATKVIAKIAAEAQWFEDNSPLIESHKKKEVKGITGKAITVVIESGDASPSTPIGINLPNANWIRAEHGSKSVSLTNIVSAYDNVKGGSLAEFVWDDAELARSKEFGPLASHLHTDLHEVVGHASGQINEGVGTPKETLKQYSSALEEGRADLIALYYLMDQKLIDMGAMPSLEVGKASYDSYIRNGMMLQLRRLKEGEHIEEAHMRNRQLIASWAFEKGAADNVIEKRVRDGKTFFVVNDYQKLRSLFGQLLRELQRIKSEGDFAAGQALIEGYAVNVDKKLHLEVLNRYEKLKLAPYSGFVNPKLEAVYQGDKITDVNITYPDNFQEQMLEYGKDYGLLPVLN</sequence>
<dbReference type="PANTHER" id="PTHR23422">
    <property type="entry name" value="DIPEPTIDYL PEPTIDASE III-RELATED"/>
    <property type="match status" value="1"/>
</dbReference>
<reference evidence="5 7" key="1">
    <citation type="submission" date="2019-07" db="EMBL/GenBank/DDBJ databases">
        <title>Genomes of sea-ice associated Colwellia species.</title>
        <authorList>
            <person name="Bowman J.P."/>
        </authorList>
    </citation>
    <scope>NUCLEOTIDE SEQUENCE [LARGE SCALE GENOMIC DNA]</scope>
    <source>
        <strain evidence="4 6">ACAM 607</strain>
        <strain evidence="5 7">IC036</strain>
    </source>
</reference>
<dbReference type="GO" id="GO:0046872">
    <property type="term" value="F:metal ion binding"/>
    <property type="evidence" value="ECO:0007669"/>
    <property type="project" value="UniProtKB-KW"/>
</dbReference>
<dbReference type="PANTHER" id="PTHR23422:SF11">
    <property type="entry name" value="DIPEPTIDYL PEPTIDASE 3"/>
    <property type="match status" value="1"/>
</dbReference>